<dbReference type="RefSeq" id="WP_137067747.1">
    <property type="nucleotide sequence ID" value="NZ_PYWM01000065.1"/>
</dbReference>
<reference evidence="1 2" key="1">
    <citation type="submission" date="2019-04" db="EMBL/GenBank/DDBJ databases">
        <title>Lysinibacillus genome sequencing.</title>
        <authorList>
            <person name="Dunlap C."/>
        </authorList>
    </citation>
    <scope>NUCLEOTIDE SEQUENCE [LARGE SCALE GENOMIC DNA]</scope>
    <source>
        <strain evidence="1 2">CCTCC AB 2010389</strain>
    </source>
</reference>
<name>A0A4U2Z7J2_9BACI</name>
<keyword evidence="2" id="KW-1185">Reference proteome</keyword>
<proteinExistence type="predicted"/>
<protein>
    <submittedName>
        <fullName evidence="1">Uncharacterized protein</fullName>
    </submittedName>
</protein>
<dbReference type="EMBL" id="SZPU01000028">
    <property type="protein sequence ID" value="TKI69462.1"/>
    <property type="molecule type" value="Genomic_DNA"/>
</dbReference>
<gene>
    <name evidence="1" type="ORF">FC756_09070</name>
</gene>
<accession>A0A4U2Z7J2</accession>
<organism evidence="1 2">
    <name type="scientific">Lysinibacillus mangiferihumi</name>
    <dbReference type="NCBI Taxonomy" id="1130819"/>
    <lineage>
        <taxon>Bacteria</taxon>
        <taxon>Bacillati</taxon>
        <taxon>Bacillota</taxon>
        <taxon>Bacilli</taxon>
        <taxon>Bacillales</taxon>
        <taxon>Bacillaceae</taxon>
        <taxon>Lysinibacillus</taxon>
    </lineage>
</organism>
<evidence type="ECO:0000313" key="1">
    <source>
        <dbReference type="EMBL" id="TKI69462.1"/>
    </source>
</evidence>
<dbReference type="AlphaFoldDB" id="A0A4U2Z7J2"/>
<evidence type="ECO:0000313" key="2">
    <source>
        <dbReference type="Proteomes" id="UP000308744"/>
    </source>
</evidence>
<dbReference type="Proteomes" id="UP000308744">
    <property type="component" value="Unassembled WGS sequence"/>
</dbReference>
<comment type="caution">
    <text evidence="1">The sequence shown here is derived from an EMBL/GenBank/DDBJ whole genome shotgun (WGS) entry which is preliminary data.</text>
</comment>
<sequence length="120" mass="14325">MKKYLSVVLLEDIPFEDLVHKMEKTFGIQLPYNNKKGRNIAEGSTDVYQILIIDRIDELSEVLCDENHTLEIQINPNVAFDYEKIESDLKMRFKNNKINWQYGIWSKTNADEQYRRIYPH</sequence>